<dbReference type="GO" id="GO:0016491">
    <property type="term" value="F:oxidoreductase activity"/>
    <property type="evidence" value="ECO:0007669"/>
    <property type="project" value="InterPro"/>
</dbReference>
<keyword evidence="1" id="KW-0479">Metal-binding</keyword>
<evidence type="ECO:0000259" key="3">
    <source>
        <dbReference type="PROSITE" id="PS00497"/>
    </source>
</evidence>
<name>A0A8H4ITZ1_9PEZI</name>
<reference evidence="4" key="1">
    <citation type="submission" date="2020-04" db="EMBL/GenBank/DDBJ databases">
        <title>Genome Assembly and Annotation of Botryosphaeria dothidea sdau 11-99, a Latent Pathogen of Apple Fruit Ring Rot in China.</title>
        <authorList>
            <person name="Yu C."/>
            <person name="Diao Y."/>
            <person name="Lu Q."/>
            <person name="Zhao J."/>
            <person name="Cui S."/>
            <person name="Peng C."/>
            <person name="He B."/>
            <person name="Liu H."/>
        </authorList>
    </citation>
    <scope>NUCLEOTIDE SEQUENCE [LARGE SCALE GENOMIC DNA]</scope>
    <source>
        <strain evidence="4">Sdau11-99</strain>
    </source>
</reference>
<feature type="signal peptide" evidence="2">
    <location>
        <begin position="1"/>
        <end position="19"/>
    </location>
</feature>
<keyword evidence="5" id="KW-1185">Reference proteome</keyword>
<dbReference type="PRINTS" id="PR00092">
    <property type="entry name" value="TYROSINASE"/>
</dbReference>
<comment type="caution">
    <text evidence="4">The sequence shown here is derived from an EMBL/GenBank/DDBJ whole genome shotgun (WGS) entry which is preliminary data.</text>
</comment>
<dbReference type="SUPFAM" id="SSF48056">
    <property type="entry name" value="Di-copper centre-containing domain"/>
    <property type="match status" value="1"/>
</dbReference>
<evidence type="ECO:0000313" key="4">
    <source>
        <dbReference type="EMBL" id="KAF4307461.1"/>
    </source>
</evidence>
<dbReference type="PANTHER" id="PTHR11474">
    <property type="entry name" value="TYROSINASE FAMILY MEMBER"/>
    <property type="match status" value="1"/>
</dbReference>
<dbReference type="EMBL" id="WWBZ02000022">
    <property type="protein sequence ID" value="KAF4307461.1"/>
    <property type="molecule type" value="Genomic_DNA"/>
</dbReference>
<dbReference type="Proteomes" id="UP000572817">
    <property type="component" value="Unassembled WGS sequence"/>
</dbReference>
<sequence>MHLTKFLPAAGLLVATTNAAPTAPGNDSPWGLPTAFDASTASLDGFSKHALETALRHVPKDGSCTPDKVVTRKEWGDLSAEERISYTNAVQCLQAKPAKTPSNLAPGAKSHFDDWVVSHINQTFFVHYSATFLSWHRWYVWEYEQALKEECGYIGAQPYWDWTKTAETGLENSPLFDGSATSLGGNGVDTDEVGALVVGAGDNPIKLPHGSGGGCVTKGPFANYTVNLGPVGLAVLNGSTIGASITPAKDDDFLWNPRCLRRDLNNAVNKRHANGTGVLDLLRRTQDVYDFQMTMQAYPGDGEIGVHGGGHYSIGGDPGADFLTSPAEPAFYLHHANVDRLWWEWQQLSPAERTYGPKALMGTGTLLNSPPSPNVTYDDTMNLGFVTDKVYKVRDVMSTTAGPFCYVYA</sequence>
<evidence type="ECO:0000313" key="5">
    <source>
        <dbReference type="Proteomes" id="UP000572817"/>
    </source>
</evidence>
<feature type="chain" id="PRO_5034141874" evidence="2">
    <location>
        <begin position="20"/>
        <end position="409"/>
    </location>
</feature>
<dbReference type="AlphaFoldDB" id="A0A8H4ITZ1"/>
<dbReference type="Pfam" id="PF00264">
    <property type="entry name" value="Tyrosinase"/>
    <property type="match status" value="1"/>
</dbReference>
<evidence type="ECO:0000256" key="1">
    <source>
        <dbReference type="ARBA" id="ARBA00022723"/>
    </source>
</evidence>
<dbReference type="PROSITE" id="PS00497">
    <property type="entry name" value="TYROSINASE_1"/>
    <property type="match status" value="1"/>
</dbReference>
<dbReference type="InterPro" id="IPR002227">
    <property type="entry name" value="Tyrosinase_Cu-bd"/>
</dbReference>
<dbReference type="PANTHER" id="PTHR11474:SF116">
    <property type="entry name" value="TYROSINASE"/>
    <property type="match status" value="1"/>
</dbReference>
<dbReference type="Gene3D" id="1.10.1280.10">
    <property type="entry name" value="Di-copper center containing domain from catechol oxidase"/>
    <property type="match status" value="1"/>
</dbReference>
<feature type="domain" description="Tyrosinase copper-binding" evidence="3">
    <location>
        <begin position="127"/>
        <end position="144"/>
    </location>
</feature>
<dbReference type="GO" id="GO:0046872">
    <property type="term" value="F:metal ion binding"/>
    <property type="evidence" value="ECO:0007669"/>
    <property type="project" value="UniProtKB-KW"/>
</dbReference>
<dbReference type="InterPro" id="IPR050316">
    <property type="entry name" value="Tyrosinase/Hemocyanin"/>
</dbReference>
<gene>
    <name evidence="4" type="ORF">GTA08_BOTSDO04165</name>
</gene>
<dbReference type="OrthoDB" id="6132182at2759"/>
<evidence type="ECO:0000256" key="2">
    <source>
        <dbReference type="SAM" id="SignalP"/>
    </source>
</evidence>
<protein>
    <submittedName>
        <fullName evidence="4">Tyrosinase</fullName>
    </submittedName>
</protein>
<accession>A0A8H4ITZ1</accession>
<dbReference type="InterPro" id="IPR008922">
    <property type="entry name" value="Di-copper_centre_dom_sf"/>
</dbReference>
<organism evidence="4 5">
    <name type="scientific">Botryosphaeria dothidea</name>
    <dbReference type="NCBI Taxonomy" id="55169"/>
    <lineage>
        <taxon>Eukaryota</taxon>
        <taxon>Fungi</taxon>
        <taxon>Dikarya</taxon>
        <taxon>Ascomycota</taxon>
        <taxon>Pezizomycotina</taxon>
        <taxon>Dothideomycetes</taxon>
        <taxon>Dothideomycetes incertae sedis</taxon>
        <taxon>Botryosphaeriales</taxon>
        <taxon>Botryosphaeriaceae</taxon>
        <taxon>Botryosphaeria</taxon>
    </lineage>
</organism>
<keyword evidence="2" id="KW-0732">Signal</keyword>
<proteinExistence type="predicted"/>